<evidence type="ECO:0000313" key="3">
    <source>
        <dbReference type="Proteomes" id="UP001320972"/>
    </source>
</evidence>
<feature type="transmembrane region" description="Helical" evidence="1">
    <location>
        <begin position="139"/>
        <end position="160"/>
    </location>
</feature>
<accession>A0ABT2QJF3</accession>
<dbReference type="Pfam" id="PF04854">
    <property type="entry name" value="DUF624"/>
    <property type="match status" value="1"/>
</dbReference>
<dbReference type="RefSeq" id="WP_338008931.1">
    <property type="nucleotide sequence ID" value="NZ_JAOPKB010000015.1"/>
</dbReference>
<comment type="caution">
    <text evidence="2">The sequence shown here is derived from an EMBL/GenBank/DDBJ whole genome shotgun (WGS) entry which is preliminary data.</text>
</comment>
<keyword evidence="1" id="KW-1133">Transmembrane helix</keyword>
<dbReference type="EMBL" id="JAOPKB010000015">
    <property type="protein sequence ID" value="MCU4975059.1"/>
    <property type="molecule type" value="Genomic_DNA"/>
</dbReference>
<evidence type="ECO:0000256" key="1">
    <source>
        <dbReference type="SAM" id="Phobius"/>
    </source>
</evidence>
<gene>
    <name evidence="2" type="ORF">OB955_20355</name>
</gene>
<reference evidence="2 3" key="1">
    <citation type="submission" date="2022-09" db="EMBL/GenBank/DDBJ databases">
        <title>Enrichment on poylsaccharides allowed isolation of novel metabolic and taxonomic groups of Haloarchaea.</title>
        <authorList>
            <person name="Sorokin D.Y."/>
            <person name="Elcheninov A.G."/>
            <person name="Khizhniak T.V."/>
            <person name="Kolganova T.V."/>
            <person name="Kublanov I.V."/>
        </authorList>
    </citation>
    <scope>NUCLEOTIDE SEQUENCE [LARGE SCALE GENOMIC DNA]</scope>
    <source>
        <strain evidence="2 3">AArc-m2/3/4</strain>
    </source>
</reference>
<proteinExistence type="predicted"/>
<feature type="transmembrane region" description="Helical" evidence="1">
    <location>
        <begin position="95"/>
        <end position="118"/>
    </location>
</feature>
<sequence length="203" mass="22294">MKFLYYKITSIVLLSVAFWLVSLPLVTIGPALIALSETIRTVASDDLSELGALETFFRSVRRNLVSGLPLSAVLVLVPLGTIFYLQLALEGMSGYATLGTIIGIYLCFCCLFFSVRLASISVQHRSWGLSRSFEHAIDTTLDTLDVSVLSACLFAVVLVVSVLFPPLLLLLTPGFFVIFESVLYETIAGKEPSRYHEYLGTRA</sequence>
<keyword evidence="1" id="KW-0472">Membrane</keyword>
<keyword evidence="1" id="KW-0812">Transmembrane</keyword>
<protein>
    <submittedName>
        <fullName evidence="2">DUF624 domain-containing protein</fullName>
    </submittedName>
</protein>
<feature type="transmembrane region" description="Helical" evidence="1">
    <location>
        <begin position="12"/>
        <end position="35"/>
    </location>
</feature>
<dbReference type="Proteomes" id="UP001320972">
    <property type="component" value="Unassembled WGS sequence"/>
</dbReference>
<feature type="transmembrane region" description="Helical" evidence="1">
    <location>
        <begin position="68"/>
        <end position="89"/>
    </location>
</feature>
<name>A0ABT2QJF3_9EURY</name>
<keyword evidence="3" id="KW-1185">Reference proteome</keyword>
<dbReference type="InterPro" id="IPR006938">
    <property type="entry name" value="DUF624"/>
</dbReference>
<evidence type="ECO:0000313" key="2">
    <source>
        <dbReference type="EMBL" id="MCU4975059.1"/>
    </source>
</evidence>
<organism evidence="2 3">
    <name type="scientific">Natronoglomus mannanivorans</name>
    <dbReference type="NCBI Taxonomy" id="2979990"/>
    <lineage>
        <taxon>Archaea</taxon>
        <taxon>Methanobacteriati</taxon>
        <taxon>Methanobacteriota</taxon>
        <taxon>Stenosarchaea group</taxon>
        <taxon>Halobacteria</taxon>
        <taxon>Halobacteriales</taxon>
        <taxon>Natrialbaceae</taxon>
        <taxon>Natronoglomus</taxon>
    </lineage>
</organism>